<accession>A0A1M7PUF9</accession>
<dbReference type="NCBIfam" id="NF037995">
    <property type="entry name" value="TRAP_S1"/>
    <property type="match status" value="1"/>
</dbReference>
<evidence type="ECO:0000313" key="6">
    <source>
        <dbReference type="Proteomes" id="UP000183983"/>
    </source>
</evidence>
<dbReference type="Pfam" id="PF03480">
    <property type="entry name" value="DctP"/>
    <property type="match status" value="1"/>
</dbReference>
<dbReference type="PANTHER" id="PTHR33376">
    <property type="match status" value="1"/>
</dbReference>
<organism evidence="5 6">
    <name type="scientific">Pseudomonas asturiensis</name>
    <dbReference type="NCBI Taxonomy" id="1190415"/>
    <lineage>
        <taxon>Bacteria</taxon>
        <taxon>Pseudomonadati</taxon>
        <taxon>Pseudomonadota</taxon>
        <taxon>Gammaproteobacteria</taxon>
        <taxon>Pseudomonadales</taxon>
        <taxon>Pseudomonadaceae</taxon>
        <taxon>Pseudomonas</taxon>
    </lineage>
</organism>
<dbReference type="EMBL" id="FRDA01000013">
    <property type="protein sequence ID" value="SHN21065.1"/>
    <property type="molecule type" value="Genomic_DNA"/>
</dbReference>
<dbReference type="InterPro" id="IPR019546">
    <property type="entry name" value="TAT_signal_bac_arc"/>
</dbReference>
<keyword evidence="3" id="KW-0813">Transport</keyword>
<evidence type="ECO:0000256" key="2">
    <source>
        <dbReference type="ARBA" id="ARBA00009023"/>
    </source>
</evidence>
<dbReference type="PIRSF" id="PIRSF006470">
    <property type="entry name" value="DctB"/>
    <property type="match status" value="1"/>
</dbReference>
<dbReference type="CDD" id="cd13603">
    <property type="entry name" value="PBP2_TRAP_Siap_TeaA_like"/>
    <property type="match status" value="1"/>
</dbReference>
<dbReference type="NCBIfam" id="TIGR00787">
    <property type="entry name" value="dctP"/>
    <property type="match status" value="1"/>
</dbReference>
<protein>
    <submittedName>
        <fullName evidence="5">Tripartite ATP-independent transporter solute receptor, DctP family</fullName>
    </submittedName>
</protein>
<dbReference type="InterPro" id="IPR004682">
    <property type="entry name" value="TRAP_DctP"/>
</dbReference>
<comment type="similarity">
    <text evidence="2">Belongs to the bacterial solute-binding protein 7 family.</text>
</comment>
<name>A0A1M7PUF9_9PSED</name>
<dbReference type="InterPro" id="IPR018389">
    <property type="entry name" value="DctP_fam"/>
</dbReference>
<evidence type="ECO:0000256" key="3">
    <source>
        <dbReference type="ARBA" id="ARBA00022448"/>
    </source>
</evidence>
<comment type="subcellular location">
    <subcellularLocation>
        <location evidence="1">Cell envelope</location>
    </subcellularLocation>
</comment>
<dbReference type="Proteomes" id="UP000183983">
    <property type="component" value="Unassembled WGS sequence"/>
</dbReference>
<dbReference type="InterPro" id="IPR038404">
    <property type="entry name" value="TRAP_DctP_sf"/>
</dbReference>
<sequence>MSDFSRRGFIKTAAFASAAIAVAGVGLYSPRSMAAEFKLKFANNMPITHPMNARAREMAKAIREETNGAVQMQIFPSSQLGSDTDTLAQVRSGAVDMFALSPVILGTLVPAAQISAVGFAFENYEKVWSALDGELGAYVRGEIEKTGALFAFDKIWNNGFRVTTTSTRAVVKPEDLVGMKLRVPPSPIIMSMFRAFEAAPTSINFAEVYSALQTRIVEGQENPLTLVNSAKLYEVQKYCSLTNHAWDGFWMLGNTASFAKLPLDVQGVVRKHVDAAAVGQRADLAVMEKSISETLKAKGLEVVDSAGTPFRDKLRDAGYYRQWRENFGETGWKILESYSGTLS</sequence>
<dbReference type="OrthoDB" id="9771186at2"/>
<proteinExistence type="inferred from homology"/>
<keyword evidence="4" id="KW-0732">Signal</keyword>
<dbReference type="PROSITE" id="PS51318">
    <property type="entry name" value="TAT"/>
    <property type="match status" value="1"/>
</dbReference>
<dbReference type="NCBIfam" id="TIGR01409">
    <property type="entry name" value="TAT_signal_seq"/>
    <property type="match status" value="1"/>
</dbReference>
<keyword evidence="5" id="KW-0675">Receptor</keyword>
<dbReference type="Gene3D" id="3.40.190.170">
    <property type="entry name" value="Bacterial extracellular solute-binding protein, family 7"/>
    <property type="match status" value="1"/>
</dbReference>
<gene>
    <name evidence="5" type="ORF">SAMN05216593_113129</name>
</gene>
<dbReference type="GO" id="GO:0055085">
    <property type="term" value="P:transmembrane transport"/>
    <property type="evidence" value="ECO:0007669"/>
    <property type="project" value="InterPro"/>
</dbReference>
<dbReference type="PANTHER" id="PTHR33376:SF4">
    <property type="entry name" value="SIALIC ACID-BINDING PERIPLASMIC PROTEIN SIAP"/>
    <property type="match status" value="1"/>
</dbReference>
<dbReference type="GO" id="GO:0030288">
    <property type="term" value="C:outer membrane-bounded periplasmic space"/>
    <property type="evidence" value="ECO:0007669"/>
    <property type="project" value="InterPro"/>
</dbReference>
<dbReference type="STRING" id="1190415.SAMN05216593_113129"/>
<dbReference type="AlphaFoldDB" id="A0A1M7PUF9"/>
<dbReference type="InterPro" id="IPR006311">
    <property type="entry name" value="TAT_signal"/>
</dbReference>
<evidence type="ECO:0000256" key="4">
    <source>
        <dbReference type="ARBA" id="ARBA00022729"/>
    </source>
</evidence>
<evidence type="ECO:0000313" key="5">
    <source>
        <dbReference type="EMBL" id="SHN21065.1"/>
    </source>
</evidence>
<evidence type="ECO:0000256" key="1">
    <source>
        <dbReference type="ARBA" id="ARBA00004196"/>
    </source>
</evidence>
<dbReference type="RefSeq" id="WP_073170023.1">
    <property type="nucleotide sequence ID" value="NZ_FRDA01000013.1"/>
</dbReference>
<reference evidence="5 6" key="1">
    <citation type="submission" date="2016-11" db="EMBL/GenBank/DDBJ databases">
        <authorList>
            <person name="Jaros S."/>
            <person name="Januszkiewicz K."/>
            <person name="Wedrychowicz H."/>
        </authorList>
    </citation>
    <scope>NUCLEOTIDE SEQUENCE [LARGE SCALE GENOMIC DNA]</scope>
    <source>
        <strain evidence="5 6">LMG 26898</strain>
    </source>
</reference>